<dbReference type="SUPFAM" id="SSF51556">
    <property type="entry name" value="Metallo-dependent hydrolases"/>
    <property type="match status" value="1"/>
</dbReference>
<name>A0A7X2NET8_9FIRM</name>
<dbReference type="InterPro" id="IPR013108">
    <property type="entry name" value="Amidohydro_3"/>
</dbReference>
<keyword evidence="2" id="KW-0378">Hydrolase</keyword>
<dbReference type="Gene3D" id="3.10.310.70">
    <property type="match status" value="1"/>
</dbReference>
<dbReference type="GO" id="GO:0016810">
    <property type="term" value="F:hydrolase activity, acting on carbon-nitrogen (but not peptide) bonds"/>
    <property type="evidence" value="ECO:0007669"/>
    <property type="project" value="InterPro"/>
</dbReference>
<dbReference type="CDD" id="cd01300">
    <property type="entry name" value="YtcJ_like"/>
    <property type="match status" value="1"/>
</dbReference>
<feature type="domain" description="Amidohydrolase 3" evidence="1">
    <location>
        <begin position="55"/>
        <end position="543"/>
    </location>
</feature>
<keyword evidence="3" id="KW-1185">Reference proteome</keyword>
<accession>A0A7X2NET8</accession>
<dbReference type="Pfam" id="PF07969">
    <property type="entry name" value="Amidohydro_3"/>
    <property type="match status" value="1"/>
</dbReference>
<dbReference type="InterPro" id="IPR011059">
    <property type="entry name" value="Metal-dep_hydrolase_composite"/>
</dbReference>
<dbReference type="InterPro" id="IPR033932">
    <property type="entry name" value="YtcJ-like"/>
</dbReference>
<gene>
    <name evidence="2" type="ORF">FYJ52_02625</name>
</gene>
<dbReference type="Gene3D" id="3.20.20.140">
    <property type="entry name" value="Metal-dependent hydrolases"/>
    <property type="match status" value="1"/>
</dbReference>
<dbReference type="PANTHER" id="PTHR22642:SF2">
    <property type="entry name" value="PROTEIN LONG AFTER FAR-RED 3"/>
    <property type="match status" value="1"/>
</dbReference>
<dbReference type="PANTHER" id="PTHR22642">
    <property type="entry name" value="IMIDAZOLONEPROPIONASE"/>
    <property type="match status" value="1"/>
</dbReference>
<dbReference type="EMBL" id="VUMO01000002">
    <property type="protein sequence ID" value="MSS19307.1"/>
    <property type="molecule type" value="Genomic_DNA"/>
</dbReference>
<evidence type="ECO:0000313" key="3">
    <source>
        <dbReference type="Proteomes" id="UP000461754"/>
    </source>
</evidence>
<reference evidence="2 3" key="1">
    <citation type="submission" date="2019-08" db="EMBL/GenBank/DDBJ databases">
        <title>In-depth cultivation of the pig gut microbiome towards novel bacterial diversity and tailored functional studies.</title>
        <authorList>
            <person name="Wylensek D."/>
            <person name="Hitch T.C.A."/>
            <person name="Clavel T."/>
        </authorList>
    </citation>
    <scope>NUCLEOTIDE SEQUENCE [LARGE SCALE GENOMIC DNA]</scope>
    <source>
        <strain evidence="2 3">RF-744-FAT-4</strain>
    </source>
</reference>
<evidence type="ECO:0000313" key="2">
    <source>
        <dbReference type="EMBL" id="MSS19307.1"/>
    </source>
</evidence>
<dbReference type="AlphaFoldDB" id="A0A7X2NET8"/>
<dbReference type="Gene3D" id="2.30.40.10">
    <property type="entry name" value="Urease, subunit C, domain 1"/>
    <property type="match status" value="1"/>
</dbReference>
<organism evidence="2 3">
    <name type="scientific">Pseudoramibacter porci</name>
    <dbReference type="NCBI Taxonomy" id="2606631"/>
    <lineage>
        <taxon>Bacteria</taxon>
        <taxon>Bacillati</taxon>
        <taxon>Bacillota</taxon>
        <taxon>Clostridia</taxon>
        <taxon>Eubacteriales</taxon>
        <taxon>Eubacteriaceae</taxon>
        <taxon>Pseudoramibacter</taxon>
    </lineage>
</organism>
<evidence type="ECO:0000259" key="1">
    <source>
        <dbReference type="Pfam" id="PF07969"/>
    </source>
</evidence>
<dbReference type="Proteomes" id="UP000461754">
    <property type="component" value="Unassembled WGS sequence"/>
</dbReference>
<dbReference type="SUPFAM" id="SSF51338">
    <property type="entry name" value="Composite domain of metallo-dependent hydrolases"/>
    <property type="match status" value="1"/>
</dbReference>
<comment type="caution">
    <text evidence="2">The sequence shown here is derived from an EMBL/GenBank/DDBJ whole genome shotgun (WGS) entry which is preliminary data.</text>
</comment>
<protein>
    <submittedName>
        <fullName evidence="2">Amidohydrolase</fullName>
    </submittedName>
</protein>
<dbReference type="InterPro" id="IPR032466">
    <property type="entry name" value="Metal_Hydrolase"/>
</dbReference>
<proteinExistence type="predicted"/>
<sequence length="547" mass="60352">MERTIVYGKIWTGDDRCPLAEAMVISEGRVLALGTAKQIEAYKNHQTNEIHCGSGLIMPGITEGHAHVNQMVELLFGPFVDGKTVPAYQAQISDWIKKHPDAQYIYGCGFENGVFDADGPRASQLDEIEKDRPIVMASSDHHAYWVNTKAMEISGIDESTPNPLNGEIVKDADGKPTGWLKETASALAKPAMPEMNKAAYKKAIIAYQDMALSYGVTSVYEPMMAVEAKVDDIVQAYQELTEEGRLYLDFHVSQAIRETGDPDAVIQRSLQLREQFRDNPHVSFDTIKMFMDGVVEGHTAYLRDDYSDAPGDCGACVYPDQDVLNGIVKKVLAEHFHLHVHAIGDAALDAILTAVEKAEGTLPKPKGGFHVAVTHLQVVAPDQIEKMKRLGIVAVVNPYWHWKDPVYYDALEVPYLGEERAAAEYPVASFVKSGVTTSQGSDFPVTVPPDTMLCLHMMVNRLHPDFTDAGVLGPKECISVDDALKILTVGGAIQNDVDEMRGALSPGKRADFIALDQDVTTLEKRKLFQTKVKSVWIAGKQVYKRHQ</sequence>
<dbReference type="RefSeq" id="WP_154575704.1">
    <property type="nucleotide sequence ID" value="NZ_VUMO01000002.1"/>
</dbReference>